<reference evidence="1" key="1">
    <citation type="submission" date="2023-07" db="EMBL/GenBank/DDBJ databases">
        <authorList>
            <consortium name="AG Swart"/>
            <person name="Singh M."/>
            <person name="Singh A."/>
            <person name="Seah K."/>
            <person name="Emmerich C."/>
        </authorList>
    </citation>
    <scope>NUCLEOTIDE SEQUENCE</scope>
    <source>
        <strain evidence="1">DP1</strain>
    </source>
</reference>
<evidence type="ECO:0000313" key="2">
    <source>
        <dbReference type="Proteomes" id="UP001295684"/>
    </source>
</evidence>
<gene>
    <name evidence="1" type="ORF">ECRASSUSDP1_LOCUS26827</name>
</gene>
<dbReference type="AlphaFoldDB" id="A0AAD1Y683"/>
<organism evidence="1 2">
    <name type="scientific">Euplotes crassus</name>
    <dbReference type="NCBI Taxonomy" id="5936"/>
    <lineage>
        <taxon>Eukaryota</taxon>
        <taxon>Sar</taxon>
        <taxon>Alveolata</taxon>
        <taxon>Ciliophora</taxon>
        <taxon>Intramacronucleata</taxon>
        <taxon>Spirotrichea</taxon>
        <taxon>Hypotrichia</taxon>
        <taxon>Euplotida</taxon>
        <taxon>Euplotidae</taxon>
        <taxon>Moneuplotes</taxon>
    </lineage>
</organism>
<name>A0AAD1Y683_EUPCR</name>
<dbReference type="EMBL" id="CAMPGE010027661">
    <property type="protein sequence ID" value="CAI2385274.1"/>
    <property type="molecule type" value="Genomic_DNA"/>
</dbReference>
<protein>
    <submittedName>
        <fullName evidence="1">Uncharacterized protein</fullName>
    </submittedName>
</protein>
<proteinExistence type="predicted"/>
<comment type="caution">
    <text evidence="1">The sequence shown here is derived from an EMBL/GenBank/DDBJ whole genome shotgun (WGS) entry which is preliminary data.</text>
</comment>
<keyword evidence="2" id="KW-1185">Reference proteome</keyword>
<dbReference type="Proteomes" id="UP001295684">
    <property type="component" value="Unassembled WGS sequence"/>
</dbReference>
<accession>A0AAD1Y683</accession>
<sequence length="86" mass="9666">MGKKTAKKTGVPNNYDEFNKAVIAYSTCVQDIDQAEFAKMSSGERSKLCTKEAQILKTILSSNGLLMSNIYQHRLETSDLKYEDLL</sequence>
<evidence type="ECO:0000313" key="1">
    <source>
        <dbReference type="EMBL" id="CAI2385274.1"/>
    </source>
</evidence>